<name>K0SNI1_THAOC</name>
<protein>
    <submittedName>
        <fullName evidence="2">Uncharacterized protein</fullName>
    </submittedName>
</protein>
<sequence length="131" mass="14229">TWKGFKAVKRRWNLSVPGSQMAQISDTQRGAAMEVEEASGVHGVSPLPMGTGREDRWGGGRPDPRYSVYGFVVSLEAGKSDRSTIYLDDMFPQSQAIGFGQRISAARQRTKSEDSGKPVSAKIDSPILAVK</sequence>
<feature type="compositionally biased region" description="Basic and acidic residues" evidence="1">
    <location>
        <begin position="52"/>
        <end position="61"/>
    </location>
</feature>
<accession>K0SNI1</accession>
<organism evidence="2 3">
    <name type="scientific">Thalassiosira oceanica</name>
    <name type="common">Marine diatom</name>
    <dbReference type="NCBI Taxonomy" id="159749"/>
    <lineage>
        <taxon>Eukaryota</taxon>
        <taxon>Sar</taxon>
        <taxon>Stramenopiles</taxon>
        <taxon>Ochrophyta</taxon>
        <taxon>Bacillariophyta</taxon>
        <taxon>Coscinodiscophyceae</taxon>
        <taxon>Thalassiosirophycidae</taxon>
        <taxon>Thalassiosirales</taxon>
        <taxon>Thalassiosiraceae</taxon>
        <taxon>Thalassiosira</taxon>
    </lineage>
</organism>
<feature type="region of interest" description="Disordered" evidence="1">
    <location>
        <begin position="102"/>
        <end position="131"/>
    </location>
</feature>
<feature type="non-terminal residue" evidence="2">
    <location>
        <position position="1"/>
    </location>
</feature>
<proteinExistence type="predicted"/>
<dbReference type="AlphaFoldDB" id="K0SNI1"/>
<evidence type="ECO:0000256" key="1">
    <source>
        <dbReference type="SAM" id="MobiDB-lite"/>
    </source>
</evidence>
<gene>
    <name evidence="2" type="ORF">THAOC_11081</name>
</gene>
<evidence type="ECO:0000313" key="3">
    <source>
        <dbReference type="Proteomes" id="UP000266841"/>
    </source>
</evidence>
<feature type="region of interest" description="Disordered" evidence="1">
    <location>
        <begin position="38"/>
        <end position="61"/>
    </location>
</feature>
<evidence type="ECO:0000313" key="2">
    <source>
        <dbReference type="EMBL" id="EJK67828.1"/>
    </source>
</evidence>
<keyword evidence="3" id="KW-1185">Reference proteome</keyword>
<reference evidence="2 3" key="1">
    <citation type="journal article" date="2012" name="Genome Biol.">
        <title>Genome and low-iron response of an oceanic diatom adapted to chronic iron limitation.</title>
        <authorList>
            <person name="Lommer M."/>
            <person name="Specht M."/>
            <person name="Roy A.S."/>
            <person name="Kraemer L."/>
            <person name="Andreson R."/>
            <person name="Gutowska M.A."/>
            <person name="Wolf J."/>
            <person name="Bergner S.V."/>
            <person name="Schilhabel M.B."/>
            <person name="Klostermeier U.C."/>
            <person name="Beiko R.G."/>
            <person name="Rosenstiel P."/>
            <person name="Hippler M."/>
            <person name="Laroche J."/>
        </authorList>
    </citation>
    <scope>NUCLEOTIDE SEQUENCE [LARGE SCALE GENOMIC DNA]</scope>
    <source>
        <strain evidence="2 3">CCMP1005</strain>
    </source>
</reference>
<comment type="caution">
    <text evidence="2">The sequence shown here is derived from an EMBL/GenBank/DDBJ whole genome shotgun (WGS) entry which is preliminary data.</text>
</comment>
<dbReference type="Proteomes" id="UP000266841">
    <property type="component" value="Unassembled WGS sequence"/>
</dbReference>
<dbReference type="EMBL" id="AGNL01012560">
    <property type="protein sequence ID" value="EJK67828.1"/>
    <property type="molecule type" value="Genomic_DNA"/>
</dbReference>